<comment type="caution">
    <text evidence="6">The sequence shown here is derived from an EMBL/GenBank/DDBJ whole genome shotgun (WGS) entry which is preliminary data.</text>
</comment>
<dbReference type="InterPro" id="IPR036864">
    <property type="entry name" value="Zn2-C6_fun-type_DNA-bd_sf"/>
</dbReference>
<evidence type="ECO:0000256" key="4">
    <source>
        <dbReference type="SAM" id="MobiDB-lite"/>
    </source>
</evidence>
<dbReference type="CDD" id="cd12148">
    <property type="entry name" value="fungal_TF_MHR"/>
    <property type="match status" value="1"/>
</dbReference>
<dbReference type="Gene3D" id="4.10.240.10">
    <property type="entry name" value="Zn(2)-C6 fungal-type DNA-binding domain"/>
    <property type="match status" value="1"/>
</dbReference>
<feature type="region of interest" description="Disordered" evidence="4">
    <location>
        <begin position="106"/>
        <end position="139"/>
    </location>
</feature>
<dbReference type="Pfam" id="PF00172">
    <property type="entry name" value="Zn_clus"/>
    <property type="match status" value="1"/>
</dbReference>
<dbReference type="PROSITE" id="PS00463">
    <property type="entry name" value="ZN2_CY6_FUNGAL_1"/>
    <property type="match status" value="1"/>
</dbReference>
<evidence type="ECO:0000256" key="1">
    <source>
        <dbReference type="ARBA" id="ARBA00004123"/>
    </source>
</evidence>
<feature type="compositionally biased region" description="Polar residues" evidence="4">
    <location>
        <begin position="418"/>
        <end position="428"/>
    </location>
</feature>
<dbReference type="SUPFAM" id="SSF57701">
    <property type="entry name" value="Zn2/Cys6 DNA-binding domain"/>
    <property type="match status" value="1"/>
</dbReference>
<organism evidence="6 7">
    <name type="scientific">Marasmius crinis-equi</name>
    <dbReference type="NCBI Taxonomy" id="585013"/>
    <lineage>
        <taxon>Eukaryota</taxon>
        <taxon>Fungi</taxon>
        <taxon>Dikarya</taxon>
        <taxon>Basidiomycota</taxon>
        <taxon>Agaricomycotina</taxon>
        <taxon>Agaricomycetes</taxon>
        <taxon>Agaricomycetidae</taxon>
        <taxon>Agaricales</taxon>
        <taxon>Marasmiineae</taxon>
        <taxon>Marasmiaceae</taxon>
        <taxon>Marasmius</taxon>
    </lineage>
</organism>
<proteinExistence type="predicted"/>
<dbReference type="PANTHER" id="PTHR31001:SF87">
    <property type="entry name" value="COL-21"/>
    <property type="match status" value="1"/>
</dbReference>
<evidence type="ECO:0000256" key="2">
    <source>
        <dbReference type="ARBA" id="ARBA00022723"/>
    </source>
</evidence>
<keyword evidence="7" id="KW-1185">Reference proteome</keyword>
<feature type="region of interest" description="Disordered" evidence="4">
    <location>
        <begin position="662"/>
        <end position="690"/>
    </location>
</feature>
<comment type="subcellular location">
    <subcellularLocation>
        <location evidence="1">Nucleus</location>
    </subcellularLocation>
</comment>
<feature type="compositionally biased region" description="Basic and acidic residues" evidence="4">
    <location>
        <begin position="120"/>
        <end position="129"/>
    </location>
</feature>
<dbReference type="PROSITE" id="PS50048">
    <property type="entry name" value="ZN2_CY6_FUNGAL_2"/>
    <property type="match status" value="1"/>
</dbReference>
<name>A0ABR3FH54_9AGAR</name>
<feature type="compositionally biased region" description="Polar residues" evidence="4">
    <location>
        <begin position="674"/>
        <end position="688"/>
    </location>
</feature>
<dbReference type="PANTHER" id="PTHR31001">
    <property type="entry name" value="UNCHARACTERIZED TRANSCRIPTIONAL REGULATORY PROTEIN"/>
    <property type="match status" value="1"/>
</dbReference>
<gene>
    <name evidence="6" type="ORF">V5O48_007287</name>
</gene>
<dbReference type="Pfam" id="PF04082">
    <property type="entry name" value="Fungal_trans"/>
    <property type="match status" value="1"/>
</dbReference>
<dbReference type="CDD" id="cd00067">
    <property type="entry name" value="GAL4"/>
    <property type="match status" value="1"/>
</dbReference>
<dbReference type="InterPro" id="IPR050613">
    <property type="entry name" value="Sec_Metabolite_Reg"/>
</dbReference>
<dbReference type="EMBL" id="JBAHYK010000377">
    <property type="protein sequence ID" value="KAL0574671.1"/>
    <property type="molecule type" value="Genomic_DNA"/>
</dbReference>
<dbReference type="InterPro" id="IPR001138">
    <property type="entry name" value="Zn2Cys6_DnaBD"/>
</dbReference>
<dbReference type="SMART" id="SM00906">
    <property type="entry name" value="Fungal_trans"/>
    <property type="match status" value="1"/>
</dbReference>
<feature type="region of interest" description="Disordered" evidence="4">
    <location>
        <begin position="1"/>
        <end position="34"/>
    </location>
</feature>
<protein>
    <recommendedName>
        <fullName evidence="5">Zn(2)-C6 fungal-type domain-containing protein</fullName>
    </recommendedName>
</protein>
<sequence length="801" mass="89655">MVKTTSSIVDPDSAAMSSKRKKLEDDEHGSMSKKQRTRVSFSCGECHRRKQKCDRQVPCSHCVARKVPELCKAYTPGKSDHDLSARIARLEHIIEAALPQFCDIGSRGSLRRHSPSQLEEDTRSQHEEEPPATGGLFQSGKWYGNSASGSIAPGPVIEQLQNAMMPNLSDQSRTIMNDKPNGIEPLEPSAADNLKTLVQECGVSPHKIPEILQELPPLRTSDALINYYFRQINWTRYAISEKDFRTAYASVCDHGAHGVGATNPNDVRFLPLLFIVLAISVRLAPEELAGDARSRRVTSLRYYWTSRRALLIAAAIQPDSLDIVLTRLLSARFLTFDRRITECWSQLGAAMRTGEALGLHRDGASMGMDPQLVEYRRRIWSYLYHADRSYALVLGRPNSIQDDYISTLPPSNIDDDSPTASTQPPQGLSTPTRMTFCILRHQLAAIIGRIVHHFQKVRPSHYSEVVLLDEELEKFMTNLPPHYSLEPDTSLDEKHPFIPVHRFLLITETLFVRTSLHRPYILRRLSSDRYGRSRNACFQSAIKDFEVRQAFRERTNDETRISLSNAYREFQTAMISGIYLVINPHGKDADVMLTILDTFMKDHEGFGELDETTQRELKTVEFLKAKAIERRQPVEHPVSEGEDPNNVEHEHPAQLLLGFQQQSSAAQRPGAGGSNSYLHTNGTTNITDSPLFHRLHQPVGDHLSSTSSSPAADDDSTAQLIFNIVSNPMEGIHANMQWNNNNATAAAAAPASGSNSGEFGWTNSEASISIQGPDSRFPLDGQDWNYYWEALVNQIPRGPGP</sequence>
<feature type="domain" description="Zn(2)-C6 fungal-type" evidence="5">
    <location>
        <begin position="42"/>
        <end position="71"/>
    </location>
</feature>
<evidence type="ECO:0000313" key="6">
    <source>
        <dbReference type="EMBL" id="KAL0574671.1"/>
    </source>
</evidence>
<accession>A0ABR3FH54</accession>
<keyword evidence="2" id="KW-0479">Metal-binding</keyword>
<evidence type="ECO:0000259" key="5">
    <source>
        <dbReference type="PROSITE" id="PS50048"/>
    </source>
</evidence>
<keyword evidence="3" id="KW-0539">Nucleus</keyword>
<feature type="region of interest" description="Disordered" evidence="4">
    <location>
        <begin position="406"/>
        <end position="428"/>
    </location>
</feature>
<dbReference type="Proteomes" id="UP001465976">
    <property type="component" value="Unassembled WGS sequence"/>
</dbReference>
<dbReference type="InterPro" id="IPR007219">
    <property type="entry name" value="XnlR_reg_dom"/>
</dbReference>
<dbReference type="SMART" id="SM00066">
    <property type="entry name" value="GAL4"/>
    <property type="match status" value="1"/>
</dbReference>
<evidence type="ECO:0000256" key="3">
    <source>
        <dbReference type="ARBA" id="ARBA00023242"/>
    </source>
</evidence>
<evidence type="ECO:0000313" key="7">
    <source>
        <dbReference type="Proteomes" id="UP001465976"/>
    </source>
</evidence>
<reference evidence="6 7" key="1">
    <citation type="submission" date="2024-02" db="EMBL/GenBank/DDBJ databases">
        <title>A draft genome for the cacao thread blight pathogen Marasmius crinis-equi.</title>
        <authorList>
            <person name="Cohen S.P."/>
            <person name="Baruah I.K."/>
            <person name="Amoako-Attah I."/>
            <person name="Bukari Y."/>
            <person name="Meinhardt L.W."/>
            <person name="Bailey B.A."/>
        </authorList>
    </citation>
    <scope>NUCLEOTIDE SEQUENCE [LARGE SCALE GENOMIC DNA]</scope>
    <source>
        <strain evidence="6 7">GH-76</strain>
    </source>
</reference>